<dbReference type="Gene3D" id="3.40.930.10">
    <property type="entry name" value="Mannitol-specific EII, Chain A"/>
    <property type="match status" value="1"/>
</dbReference>
<feature type="domain" description="HPr" evidence="4">
    <location>
        <begin position="1"/>
        <end position="91"/>
    </location>
</feature>
<keyword evidence="6" id="KW-1185">Reference proteome</keyword>
<keyword evidence="1" id="KW-0597">Phosphoprotein</keyword>
<dbReference type="InterPro" id="IPR002178">
    <property type="entry name" value="PTS_EIIA_type-2_dom"/>
</dbReference>
<dbReference type="PANTHER" id="PTHR47738:SF1">
    <property type="entry name" value="NITROGEN REGULATORY PROTEIN"/>
    <property type="match status" value="1"/>
</dbReference>
<gene>
    <name evidence="5" type="ORF">JCM19239_2702</name>
</gene>
<evidence type="ECO:0000256" key="1">
    <source>
        <dbReference type="ARBA" id="ARBA00022553"/>
    </source>
</evidence>
<keyword evidence="2" id="KW-0762">Sugar transport</keyword>
<sequence length="265" mass="29723">MIERRITFVLPEDGFSGWKVNRLKTLSGMFRSVVILHNLTCWDSANIEHALKVFALAGKQDDLCQLHIEGSDAELACMVLMDFVAEHFMLVNTAHRSNKRANLSLLKALSTFQLPFELDYHFARVEDSEKAQVLAKIANLASQEHGDKLKQDFLNRELHSSTATGKMIALPHIITPMIERATLVVIKSAEPMDWQSPKLGPVSLVISLVLPSPPNRPLLVSFTHLTKSLLDEEFCHLLTTSREPEAIRAILTHQLVKGQRAQSSQ</sequence>
<evidence type="ECO:0000259" key="4">
    <source>
        <dbReference type="PROSITE" id="PS51350"/>
    </source>
</evidence>
<name>A0ABQ0JMN9_9VIBR</name>
<dbReference type="InterPro" id="IPR051541">
    <property type="entry name" value="PTS_SugarTrans_NitroReg"/>
</dbReference>
<dbReference type="InterPro" id="IPR016910">
    <property type="entry name" value="UCP029195_PTS_EIIA2"/>
</dbReference>
<evidence type="ECO:0000256" key="2">
    <source>
        <dbReference type="ARBA" id="ARBA00022597"/>
    </source>
</evidence>
<evidence type="ECO:0000313" key="6">
    <source>
        <dbReference type="Proteomes" id="UP000029223"/>
    </source>
</evidence>
<dbReference type="Pfam" id="PF00359">
    <property type="entry name" value="PTS_EIIA_2"/>
    <property type="match status" value="1"/>
</dbReference>
<dbReference type="InterPro" id="IPR035895">
    <property type="entry name" value="HPr-like_sf"/>
</dbReference>
<dbReference type="PIRSF" id="PIRSF029195">
    <property type="entry name" value="UCP029195_PTS_EIIA2"/>
    <property type="match status" value="1"/>
</dbReference>
<accession>A0ABQ0JMN9</accession>
<comment type="caution">
    <text evidence="5">The sequence shown here is derived from an EMBL/GenBank/DDBJ whole genome shotgun (WGS) entry which is preliminary data.</text>
</comment>
<dbReference type="SUPFAM" id="SSF55804">
    <property type="entry name" value="Phoshotransferase/anion transport protein"/>
    <property type="match status" value="1"/>
</dbReference>
<dbReference type="PROSITE" id="PS51350">
    <property type="entry name" value="PTS_HPR_DOM"/>
    <property type="match status" value="1"/>
</dbReference>
<dbReference type="EMBL" id="BBMS01000068">
    <property type="protein sequence ID" value="GAL29585.1"/>
    <property type="molecule type" value="Genomic_DNA"/>
</dbReference>
<proteinExistence type="predicted"/>
<evidence type="ECO:0000313" key="5">
    <source>
        <dbReference type="EMBL" id="GAL29585.1"/>
    </source>
</evidence>
<dbReference type="SUPFAM" id="SSF55594">
    <property type="entry name" value="HPr-like"/>
    <property type="match status" value="1"/>
</dbReference>
<dbReference type="InterPro" id="IPR000032">
    <property type="entry name" value="HPr-like"/>
</dbReference>
<dbReference type="Proteomes" id="UP000029223">
    <property type="component" value="Unassembled WGS sequence"/>
</dbReference>
<dbReference type="InterPro" id="IPR016152">
    <property type="entry name" value="PTrfase/Anion_transptr"/>
</dbReference>
<reference evidence="6" key="1">
    <citation type="submission" date="2014-09" db="EMBL/GenBank/DDBJ databases">
        <title>Vibrio variabilis JCM 19239. (C206) whole genome shotgun sequence.</title>
        <authorList>
            <person name="Sawabe T."/>
            <person name="Meirelles P."/>
            <person name="Nakanishi M."/>
            <person name="Sayaka M."/>
            <person name="Hattori M."/>
            <person name="Ohkuma M."/>
        </authorList>
    </citation>
    <scope>NUCLEOTIDE SEQUENCE [LARGE SCALE GENOMIC DNA]</scope>
    <source>
        <strain evidence="6">JCM 19239</strain>
    </source>
</reference>
<evidence type="ECO:0000259" key="3">
    <source>
        <dbReference type="PROSITE" id="PS51094"/>
    </source>
</evidence>
<dbReference type="PROSITE" id="PS51094">
    <property type="entry name" value="PTS_EIIA_TYPE_2"/>
    <property type="match status" value="1"/>
</dbReference>
<feature type="domain" description="PTS EIIA type-2" evidence="3">
    <location>
        <begin position="107"/>
        <end position="254"/>
    </location>
</feature>
<reference evidence="6" key="2">
    <citation type="submission" date="2014-09" db="EMBL/GenBank/DDBJ databases">
        <authorList>
            <consortium name="NBRP consortium"/>
            <person name="Sawabe T."/>
            <person name="Meirelles P."/>
            <person name="Nakanishi M."/>
            <person name="Sayaka M."/>
            <person name="Hattori M."/>
            <person name="Ohkuma M."/>
        </authorList>
    </citation>
    <scope>NUCLEOTIDE SEQUENCE [LARGE SCALE GENOMIC DNA]</scope>
    <source>
        <strain evidence="6">JCM 19239</strain>
    </source>
</reference>
<dbReference type="PANTHER" id="PTHR47738">
    <property type="entry name" value="PTS SYSTEM FRUCTOSE-LIKE EIIA COMPONENT-RELATED"/>
    <property type="match status" value="1"/>
</dbReference>
<organism evidence="5 6">
    <name type="scientific">Vibrio variabilis</name>
    <dbReference type="NCBI Taxonomy" id="990271"/>
    <lineage>
        <taxon>Bacteria</taxon>
        <taxon>Pseudomonadati</taxon>
        <taxon>Pseudomonadota</taxon>
        <taxon>Gammaproteobacteria</taxon>
        <taxon>Vibrionales</taxon>
        <taxon>Vibrionaceae</taxon>
        <taxon>Vibrio</taxon>
    </lineage>
</organism>
<keyword evidence="2" id="KW-0813">Transport</keyword>
<protein>
    <submittedName>
        <fullName evidence="5">PTS system nitrogen regulatory IIA component</fullName>
    </submittedName>
</protein>